<proteinExistence type="predicted"/>
<protein>
    <submittedName>
        <fullName evidence="1">Uncharacterized protein</fullName>
    </submittedName>
</protein>
<organism evidence="1">
    <name type="scientific">Myoviridae sp. ctcyQ27</name>
    <dbReference type="NCBI Taxonomy" id="2825139"/>
    <lineage>
        <taxon>Viruses</taxon>
        <taxon>Duplodnaviria</taxon>
        <taxon>Heunggongvirae</taxon>
        <taxon>Uroviricota</taxon>
        <taxon>Caudoviricetes</taxon>
    </lineage>
</organism>
<name>A0A8S5UFB1_9CAUD</name>
<dbReference type="EMBL" id="BK016080">
    <property type="protein sequence ID" value="DAF93115.1"/>
    <property type="molecule type" value="Genomic_DNA"/>
</dbReference>
<sequence>MSLFDTGSEKITLENTFDEDQKDLVIEALIYDEVSHLPQEKIEEFCKPNGVGEELVMEGKISKKTIVRLNRQDDLARRKKIMALNLAKEANDPLYAKSVMFRQKQKEYVAKIMQKYGNKAERLAKQAQQEFLHPASDKKVLPASFMKAGGAERVGQ</sequence>
<reference evidence="1" key="1">
    <citation type="journal article" date="2021" name="Proc. Natl. Acad. Sci. U.S.A.">
        <title>A Catalog of Tens of Thousands of Viruses from Human Metagenomes Reveals Hidden Associations with Chronic Diseases.</title>
        <authorList>
            <person name="Tisza M.J."/>
            <person name="Buck C.B."/>
        </authorList>
    </citation>
    <scope>NUCLEOTIDE SEQUENCE</scope>
    <source>
        <strain evidence="1">CtcyQ27</strain>
    </source>
</reference>
<evidence type="ECO:0000313" key="1">
    <source>
        <dbReference type="EMBL" id="DAF93115.1"/>
    </source>
</evidence>
<accession>A0A8S5UFB1</accession>